<feature type="region of interest" description="Disordered" evidence="1">
    <location>
        <begin position="1265"/>
        <end position="1341"/>
    </location>
</feature>
<dbReference type="RefSeq" id="XP_009169327.1">
    <property type="nucleotide sequence ID" value="XM_009171063.1"/>
</dbReference>
<feature type="compositionally biased region" description="Polar residues" evidence="1">
    <location>
        <begin position="396"/>
        <end position="416"/>
    </location>
</feature>
<feature type="region of interest" description="Disordered" evidence="1">
    <location>
        <begin position="1459"/>
        <end position="1478"/>
    </location>
</feature>
<feature type="compositionally biased region" description="Polar residues" evidence="1">
    <location>
        <begin position="148"/>
        <end position="163"/>
    </location>
</feature>
<dbReference type="EMBL" id="KL596735">
    <property type="protein sequence ID" value="KER26947.1"/>
    <property type="molecule type" value="Genomic_DNA"/>
</dbReference>
<feature type="compositionally biased region" description="Low complexity" evidence="1">
    <location>
        <begin position="1318"/>
        <end position="1341"/>
    </location>
</feature>
<feature type="region of interest" description="Disordered" evidence="1">
    <location>
        <begin position="1048"/>
        <end position="1099"/>
    </location>
</feature>
<dbReference type="STRING" id="6198.A0A074ZMF0"/>
<feature type="region of interest" description="Disordered" evidence="1">
    <location>
        <begin position="958"/>
        <end position="987"/>
    </location>
</feature>
<feature type="region of interest" description="Disordered" evidence="1">
    <location>
        <begin position="1574"/>
        <end position="1738"/>
    </location>
</feature>
<feature type="region of interest" description="Disordered" evidence="1">
    <location>
        <begin position="797"/>
        <end position="819"/>
    </location>
</feature>
<feature type="compositionally biased region" description="Polar residues" evidence="1">
    <location>
        <begin position="1701"/>
        <end position="1710"/>
    </location>
</feature>
<feature type="compositionally biased region" description="Polar residues" evidence="1">
    <location>
        <begin position="1084"/>
        <end position="1093"/>
    </location>
</feature>
<feature type="compositionally biased region" description="Polar residues" evidence="1">
    <location>
        <begin position="1804"/>
        <end position="1818"/>
    </location>
</feature>
<feature type="compositionally biased region" description="Low complexity" evidence="1">
    <location>
        <begin position="1065"/>
        <end position="1075"/>
    </location>
</feature>
<proteinExistence type="predicted"/>
<feature type="compositionally biased region" description="Polar residues" evidence="1">
    <location>
        <begin position="958"/>
        <end position="985"/>
    </location>
</feature>
<feature type="region of interest" description="Disordered" evidence="1">
    <location>
        <begin position="1949"/>
        <end position="1972"/>
    </location>
</feature>
<evidence type="ECO:0000313" key="2">
    <source>
        <dbReference type="EMBL" id="KER26947.1"/>
    </source>
</evidence>
<feature type="region of interest" description="Disordered" evidence="1">
    <location>
        <begin position="353"/>
        <end position="437"/>
    </location>
</feature>
<feature type="compositionally biased region" description="Low complexity" evidence="1">
    <location>
        <begin position="1576"/>
        <end position="1585"/>
    </location>
</feature>
<keyword evidence="3" id="KW-1185">Reference proteome</keyword>
<feature type="region of interest" description="Disordered" evidence="1">
    <location>
        <begin position="1796"/>
        <end position="1819"/>
    </location>
</feature>
<feature type="compositionally biased region" description="Low complexity" evidence="1">
    <location>
        <begin position="353"/>
        <end position="380"/>
    </location>
</feature>
<feature type="region of interest" description="Disordered" evidence="1">
    <location>
        <begin position="1850"/>
        <end position="1877"/>
    </location>
</feature>
<feature type="region of interest" description="Disordered" evidence="1">
    <location>
        <begin position="498"/>
        <end position="523"/>
    </location>
</feature>
<feature type="region of interest" description="Disordered" evidence="1">
    <location>
        <begin position="999"/>
        <end position="1033"/>
    </location>
</feature>
<organism evidence="2 3">
    <name type="scientific">Opisthorchis viverrini</name>
    <name type="common">Southeast Asian liver fluke</name>
    <dbReference type="NCBI Taxonomy" id="6198"/>
    <lineage>
        <taxon>Eukaryota</taxon>
        <taxon>Metazoa</taxon>
        <taxon>Spiralia</taxon>
        <taxon>Lophotrochozoa</taxon>
        <taxon>Platyhelminthes</taxon>
        <taxon>Trematoda</taxon>
        <taxon>Digenea</taxon>
        <taxon>Opisthorchiida</taxon>
        <taxon>Opisthorchiata</taxon>
        <taxon>Opisthorchiidae</taxon>
        <taxon>Opisthorchis</taxon>
    </lineage>
</organism>
<accession>A0A074ZMF0</accession>
<feature type="region of interest" description="Disordered" evidence="1">
    <location>
        <begin position="1379"/>
        <end position="1437"/>
    </location>
</feature>
<feature type="compositionally biased region" description="Low complexity" evidence="1">
    <location>
        <begin position="424"/>
        <end position="434"/>
    </location>
</feature>
<feature type="compositionally biased region" description="Polar residues" evidence="1">
    <location>
        <begin position="498"/>
        <end position="508"/>
    </location>
</feature>
<feature type="region of interest" description="Disordered" evidence="1">
    <location>
        <begin position="148"/>
        <end position="176"/>
    </location>
</feature>
<feature type="compositionally biased region" description="Pro residues" evidence="1">
    <location>
        <begin position="1956"/>
        <end position="1972"/>
    </location>
</feature>
<feature type="compositionally biased region" description="Polar residues" evidence="1">
    <location>
        <begin position="1643"/>
        <end position="1664"/>
    </location>
</feature>
<gene>
    <name evidence="2" type="ORF">T265_05928</name>
</gene>
<dbReference type="Proteomes" id="UP000054324">
    <property type="component" value="Unassembled WGS sequence"/>
</dbReference>
<dbReference type="GeneID" id="20320110"/>
<dbReference type="OrthoDB" id="7668649at2759"/>
<sequence>MAGLKLEDPTVDVGDVEKYRLAFLMQFFVQHKRRFRFPRLRLQDLYQRVVKDTDATAFCDLVARILRFLNHGDPDVSIDTVDQALDRFTVDKRTSYRINVQRYRNGKPVHQLGAMARAALLDNLIESVYDEQPDFNFTSGFNSSNPVTGLSNGIRPTSGSTVLDSGDPEGNSSLFNGSDLATSDAGDFTEPEDVNVLIKAGQDAQGCSYYYMDDLRLYRERPQSGISSHWDVAVGPTGAQWQAFILSLSRNEKEYDLYCFLKQDLFELVKHSLDSYELHSTNSELDSNFLRAKEASELAELRRRKGLVTSRLGGDGVDGAKLTLTTASNLATNGPKSASPAFSGGHGACGIGNSSNNSSGAPLTPSSARTPTSAPPATASGYCLPSLGPADLSDLLPTSKTDHMQSSQCTNRSQSICDVPPKISSADVSDSSASHKGPELCVTQSNGLHAETTSCPAVKSESSEQLAGTPRHADTWSCPVEADITTSGIPATFNDLPPTNDTSWSSPNHCGGKPLTGPRQPSQAGRIMKHLRSDARINTSAKNVFIAPSNDSCNLPASPGPASINTNPIQTQPCLSVSATSQPIATKQQLYPVDQSPNKDGQPIPECNNGRAISGPLRPVPGDPVDALGLGDRQVPPGSKPPMGPATALVPPMVGMPDGGPALTQEQWENRKSKIAQLEKIHSTLSKSKSASTPGAVAAAAGVVLQQQQQQQQQQRLPHNGPAMPTEFAQIPPSIAHQSTGLSSPVGFGPSPYPPVPRQVLAEGFPVSRLSGIPGGPPPNELAQREWDRICLDYQREKGEPPGPRFHTSARPPPSATAYDTSGCPLVQSDVGISPPGAVMIPSGHMSMDHPSCHAPQRHYPPNPDGPPVVMVPPNNSNLTGGNAPYPPAGSGPVPSASIQHFRSAHSMGHGCPDQSHACMIPTGQKRPYYGSYGDSWVPSNSGCMMGPLSSSDSSMYPGNLPPTGSVQPQRGSSLCQSSFGSTPPSSLPMVTAANVVTNSSSGRTSGVSKAGGKKRKAAAVTGRVSTVNTPATPTTNYQSQQQYAYAKQSGPNNCAGPMTPNKPPYSSMYMSDPSQAGFHRSAYASSPGQQNFGPPASYPGSDPYFLHYPEPNMPRAIGNSGLAMENRRALTPKGTDSFAVGPAGYPLPYSATSGGRMPSNCGMPFSSPGSGSVAHPYMHSPDMSGPHCEMTPGLRPSQTGSCTQHLTSASLASLARLSQLSGSESPYVPSSASVGSSLGTIPGSGNYGSRAGLYHPDNVVVMSGSHQPVPPQAVRGLPGPVPMGLKPHDSELPPGAPSMHTKFAAQGYHGPTQQQHSGPAQPSLPQQQQQQQQQVQSQQTPSIQVNNTFFNAQLNVQQMNYQHVSAPGSTGQMQIHFVQQQQQHDQPVGTSGGGGGNARATRQTNPSSRMPPVSDYYPSQAPMGHATNYGPESGAVQRVSQFPNGASSAEFQVTKSDGPISTCGSLPPSGVGPAATSYGNTSVQITPRTPHTIQYLPTVNPSQTELQQPSSQYPSAESAQSIRSKGLRSNVQYGSSDPTMFGHMDMPIPETMKQASFSSGTVYANQSVTQATSHQQFQQQQQQQYGSQATFASQPSNQGKNAPSHSLSARGSWVSSAEGHFDSNSTAGPPSAFHPGTVDAQLMSSGSVGRPTVHTSHPSSRINIASYPSGYSGDPMDQTVADSVPGSEVVGPGFQHRSSHPQYGRQSAANKHESPAAVQLPPVQQQQQQHTYRHQQQQHYSQSAQQHQMFMSSSMGSLTPDGSGASNQVQFMMSASSTSSSLNASSTMQSTSTTLVTGDVSPMPTTANATSEATTVPSGGMCGGMASEMKLSQYDPIGSAKRAMLLPPTNDEIKPPGSLNGPSSFNTSSASQLPNRVSWQSNPSAIAAIPNNHSTMDQQHLVSGGSYAASYSSTAYATTASSNSGTGQSTGFVDALGGGIRDVIGHPQAATTCDLPPPGLSQPPYPSSIVQ</sequence>
<evidence type="ECO:0000256" key="1">
    <source>
        <dbReference type="SAM" id="MobiDB-lite"/>
    </source>
</evidence>
<feature type="region of interest" description="Disordered" evidence="1">
    <location>
        <begin position="593"/>
        <end position="624"/>
    </location>
</feature>
<feature type="compositionally biased region" description="Low complexity" evidence="1">
    <location>
        <begin position="1725"/>
        <end position="1738"/>
    </location>
</feature>
<protein>
    <submittedName>
        <fullName evidence="2">Uncharacterized protein</fullName>
    </submittedName>
</protein>
<dbReference type="KEGG" id="ovi:T265_05928"/>
<evidence type="ECO:0000313" key="3">
    <source>
        <dbReference type="Proteomes" id="UP000054324"/>
    </source>
</evidence>
<feature type="compositionally biased region" description="Polar residues" evidence="1">
    <location>
        <begin position="1861"/>
        <end position="1877"/>
    </location>
</feature>
<feature type="region of interest" description="Disordered" evidence="1">
    <location>
        <begin position="1504"/>
        <end position="1536"/>
    </location>
</feature>
<dbReference type="CTD" id="20320110"/>
<reference evidence="2 3" key="1">
    <citation type="submission" date="2013-11" db="EMBL/GenBank/DDBJ databases">
        <title>Opisthorchis viverrini - life in the bile duct.</title>
        <authorList>
            <person name="Young N.D."/>
            <person name="Nagarajan N."/>
            <person name="Lin S.J."/>
            <person name="Korhonen P.K."/>
            <person name="Jex A.R."/>
            <person name="Hall R.S."/>
            <person name="Safavi-Hemami H."/>
            <person name="Kaewkong W."/>
            <person name="Bertrand D."/>
            <person name="Gao S."/>
            <person name="Seet Q."/>
            <person name="Wongkham S."/>
            <person name="Teh B.T."/>
            <person name="Wongkham C."/>
            <person name="Intapan P.M."/>
            <person name="Maleewong W."/>
            <person name="Yang X."/>
            <person name="Hu M."/>
            <person name="Wang Z."/>
            <person name="Hofmann A."/>
            <person name="Sternberg P.W."/>
            <person name="Tan P."/>
            <person name="Wang J."/>
            <person name="Gasser R.B."/>
        </authorList>
    </citation>
    <scope>NUCLEOTIDE SEQUENCE [LARGE SCALE GENOMIC DNA]</scope>
</reference>
<name>A0A074ZMF0_OPIVI</name>
<feature type="compositionally biased region" description="Polar residues" evidence="1">
    <location>
        <begin position="1586"/>
        <end position="1616"/>
    </location>
</feature>